<dbReference type="Gramene" id="TraesCS4A02G457200.1">
    <property type="protein sequence ID" value="TraesCS4A02G457200.1"/>
    <property type="gene ID" value="TraesCS4A02G457200"/>
</dbReference>
<gene>
    <name evidence="7" type="primary">LOC123083439</name>
</gene>
<reference evidence="7" key="2">
    <citation type="submission" date="2018-10" db="UniProtKB">
        <authorList>
            <consortium name="EnsemblPlants"/>
        </authorList>
    </citation>
    <scope>IDENTIFICATION</scope>
</reference>
<dbReference type="OMA" id="CNTANNA"/>
<dbReference type="KEGG" id="taes:123083439"/>
<reference evidence="7" key="1">
    <citation type="submission" date="2018-08" db="EMBL/GenBank/DDBJ databases">
        <authorList>
            <person name="Rossello M."/>
        </authorList>
    </citation>
    <scope>NUCLEOTIDE SEQUENCE [LARGE SCALE GENOMIC DNA]</scope>
    <source>
        <strain evidence="7">cv. Chinese Spring</strain>
    </source>
</reference>
<evidence type="ECO:0000256" key="2">
    <source>
        <dbReference type="ARBA" id="ARBA00023015"/>
    </source>
</evidence>
<dbReference type="GO" id="GO:0003677">
    <property type="term" value="F:DNA binding"/>
    <property type="evidence" value="ECO:0007669"/>
    <property type="project" value="UniProtKB-KW"/>
</dbReference>
<dbReference type="AlphaFoldDB" id="A0A3B6I2E9"/>
<dbReference type="InterPro" id="IPR044837">
    <property type="entry name" value="REM16-like"/>
</dbReference>
<evidence type="ECO:0000256" key="5">
    <source>
        <dbReference type="ARBA" id="ARBA00023242"/>
    </source>
</evidence>
<feature type="domain" description="TF-B3" evidence="6">
    <location>
        <begin position="23"/>
        <end position="123"/>
    </location>
</feature>
<keyword evidence="2" id="KW-0805">Transcription regulation</keyword>
<accession>A0A3B6I2E9</accession>
<dbReference type="RefSeq" id="XP_044361423.1">
    <property type="nucleotide sequence ID" value="XM_044505488.1"/>
</dbReference>
<protein>
    <recommendedName>
        <fullName evidence="6">TF-B3 domain-containing protein</fullName>
    </recommendedName>
</protein>
<evidence type="ECO:0000256" key="4">
    <source>
        <dbReference type="ARBA" id="ARBA00023163"/>
    </source>
</evidence>
<comment type="subcellular location">
    <subcellularLocation>
        <location evidence="1">Nucleus</location>
    </subcellularLocation>
</comment>
<dbReference type="CDD" id="cd10017">
    <property type="entry name" value="B3_DNA"/>
    <property type="match status" value="1"/>
</dbReference>
<dbReference type="PROSITE" id="PS50863">
    <property type="entry name" value="B3"/>
    <property type="match status" value="1"/>
</dbReference>
<keyword evidence="5" id="KW-0539">Nucleus</keyword>
<organism evidence="7">
    <name type="scientific">Triticum aestivum</name>
    <name type="common">Wheat</name>
    <dbReference type="NCBI Taxonomy" id="4565"/>
    <lineage>
        <taxon>Eukaryota</taxon>
        <taxon>Viridiplantae</taxon>
        <taxon>Streptophyta</taxon>
        <taxon>Embryophyta</taxon>
        <taxon>Tracheophyta</taxon>
        <taxon>Spermatophyta</taxon>
        <taxon>Magnoliopsida</taxon>
        <taxon>Liliopsida</taxon>
        <taxon>Poales</taxon>
        <taxon>Poaceae</taxon>
        <taxon>BOP clade</taxon>
        <taxon>Pooideae</taxon>
        <taxon>Triticodae</taxon>
        <taxon>Triticeae</taxon>
        <taxon>Triticinae</taxon>
        <taxon>Triticum</taxon>
    </lineage>
</organism>
<dbReference type="GO" id="GO:0005634">
    <property type="term" value="C:nucleus"/>
    <property type="evidence" value="ECO:0007669"/>
    <property type="project" value="UniProtKB-SubCell"/>
</dbReference>
<dbReference type="Gene3D" id="2.40.330.10">
    <property type="entry name" value="DNA-binding pseudobarrel domain"/>
    <property type="match status" value="1"/>
</dbReference>
<dbReference type="SMR" id="A0A3B6I2E9"/>
<evidence type="ECO:0000313" key="8">
    <source>
        <dbReference type="Proteomes" id="UP000019116"/>
    </source>
</evidence>
<name>A0A3B6I2E9_WHEAT</name>
<dbReference type="PANTHER" id="PTHR31391:SF64">
    <property type="entry name" value="B3 DOMAIN-CONTAINING PROTEIN OS06G0112300"/>
    <property type="match status" value="1"/>
</dbReference>
<evidence type="ECO:0000256" key="1">
    <source>
        <dbReference type="ARBA" id="ARBA00004123"/>
    </source>
</evidence>
<dbReference type="GeneID" id="123083439"/>
<dbReference type="InterPro" id="IPR003340">
    <property type="entry name" value="B3_DNA-bd"/>
</dbReference>
<dbReference type="Pfam" id="PF02362">
    <property type="entry name" value="B3"/>
    <property type="match status" value="1"/>
</dbReference>
<dbReference type="SUPFAM" id="SSF101936">
    <property type="entry name" value="DNA-binding pseudobarrel domain"/>
    <property type="match status" value="1"/>
</dbReference>
<dbReference type="PANTHER" id="PTHR31391">
    <property type="entry name" value="B3 DOMAIN-CONTAINING PROTEIN OS11G0197600-RELATED"/>
    <property type="match status" value="1"/>
</dbReference>
<dbReference type="InterPro" id="IPR015300">
    <property type="entry name" value="DNA-bd_pseudobarrel_sf"/>
</dbReference>
<sequence>MGLQQRAEEDEEITPLSGDRPFFTAVMCKTHVQKPYVLIIPTHFQRRLPARRAAVVLRCRGSSWIMSYCGDTKLKRLDQGWADFAVHNRLQVGDACVFELLSRDAEDVGKGEVVLEVQVLRGGGLPEPEDLGTRGDTTDEPIVILDQS</sequence>
<evidence type="ECO:0000313" key="7">
    <source>
        <dbReference type="EnsemblPlants" id="TraesCS4A02G457200.1"/>
    </source>
</evidence>
<proteinExistence type="predicted"/>
<keyword evidence="3" id="KW-0238">DNA-binding</keyword>
<dbReference type="EnsemblPlants" id="TraesCS4A02G457200.1">
    <property type="protein sequence ID" value="TraesCS4A02G457200.1"/>
    <property type="gene ID" value="TraesCS4A02G457200"/>
</dbReference>
<keyword evidence="4" id="KW-0804">Transcription</keyword>
<dbReference type="Proteomes" id="UP000019116">
    <property type="component" value="Chromosome 4A"/>
</dbReference>
<evidence type="ECO:0000259" key="6">
    <source>
        <dbReference type="PROSITE" id="PS50863"/>
    </source>
</evidence>
<keyword evidence="8" id="KW-1185">Reference proteome</keyword>
<evidence type="ECO:0000256" key="3">
    <source>
        <dbReference type="ARBA" id="ARBA00023125"/>
    </source>
</evidence>